<name>A0A8T1P359_CARIL</name>
<sequence>MEGLKQIFLMKLCMIIALMALIALVGTTQGQDPCYHCDLNYCDAHRHRPAHFGTRNLKRDFGDLSQSCVFGVVPVL</sequence>
<accession>A0A8T1P359</accession>
<comment type="caution">
    <text evidence="2">The sequence shown here is derived from an EMBL/GenBank/DDBJ whole genome shotgun (WGS) entry which is preliminary data.</text>
</comment>
<keyword evidence="3" id="KW-1185">Reference proteome</keyword>
<evidence type="ECO:0000313" key="3">
    <source>
        <dbReference type="Proteomes" id="UP000811609"/>
    </source>
</evidence>
<feature type="chain" id="PRO_5035837913" evidence="1">
    <location>
        <begin position="31"/>
        <end position="76"/>
    </location>
</feature>
<organism evidence="2 3">
    <name type="scientific">Carya illinoinensis</name>
    <name type="common">Pecan</name>
    <dbReference type="NCBI Taxonomy" id="32201"/>
    <lineage>
        <taxon>Eukaryota</taxon>
        <taxon>Viridiplantae</taxon>
        <taxon>Streptophyta</taxon>
        <taxon>Embryophyta</taxon>
        <taxon>Tracheophyta</taxon>
        <taxon>Spermatophyta</taxon>
        <taxon>Magnoliopsida</taxon>
        <taxon>eudicotyledons</taxon>
        <taxon>Gunneridae</taxon>
        <taxon>Pentapetalae</taxon>
        <taxon>rosids</taxon>
        <taxon>fabids</taxon>
        <taxon>Fagales</taxon>
        <taxon>Juglandaceae</taxon>
        <taxon>Carya</taxon>
    </lineage>
</organism>
<evidence type="ECO:0000313" key="2">
    <source>
        <dbReference type="EMBL" id="KAG6636271.1"/>
    </source>
</evidence>
<dbReference type="AlphaFoldDB" id="A0A8T1P359"/>
<reference evidence="2" key="1">
    <citation type="submission" date="2020-12" db="EMBL/GenBank/DDBJ databases">
        <title>WGS assembly of Carya illinoinensis cv. Pawnee.</title>
        <authorList>
            <person name="Platts A."/>
            <person name="Shu S."/>
            <person name="Wright S."/>
            <person name="Barry K."/>
            <person name="Edger P."/>
            <person name="Pires J.C."/>
            <person name="Schmutz J."/>
        </authorList>
    </citation>
    <scope>NUCLEOTIDE SEQUENCE</scope>
    <source>
        <tissue evidence="2">Leaf</tissue>
    </source>
</reference>
<evidence type="ECO:0000256" key="1">
    <source>
        <dbReference type="SAM" id="SignalP"/>
    </source>
</evidence>
<proteinExistence type="predicted"/>
<dbReference type="EMBL" id="CM031819">
    <property type="protein sequence ID" value="KAG6636271.1"/>
    <property type="molecule type" value="Genomic_DNA"/>
</dbReference>
<keyword evidence="1" id="KW-0732">Signal</keyword>
<protein>
    <submittedName>
        <fullName evidence="2">Uncharacterized protein</fullName>
    </submittedName>
</protein>
<gene>
    <name evidence="2" type="ORF">CIPAW_11G099600</name>
</gene>
<feature type="signal peptide" evidence="1">
    <location>
        <begin position="1"/>
        <end position="30"/>
    </location>
</feature>
<dbReference type="Proteomes" id="UP000811609">
    <property type="component" value="Chromosome 11"/>
</dbReference>